<name>A0A859FIA0_9BACI</name>
<evidence type="ECO:0000313" key="10">
    <source>
        <dbReference type="EMBL" id="QKS72799.1"/>
    </source>
</evidence>
<dbReference type="PANTHER" id="PTHR21248">
    <property type="entry name" value="CARDIOLIPIN SYNTHASE"/>
    <property type="match status" value="1"/>
</dbReference>
<dbReference type="Pfam" id="PF13091">
    <property type="entry name" value="PLDc_2"/>
    <property type="match status" value="2"/>
</dbReference>
<evidence type="ECO:0000256" key="2">
    <source>
        <dbReference type="ARBA" id="ARBA00022475"/>
    </source>
</evidence>
<comment type="subcellular location">
    <subcellularLocation>
        <location evidence="1">Cell membrane</location>
    </subcellularLocation>
</comment>
<sequence>MLRIIIAIITWITVDLLLGRYLKRRQIPPYAPQEASHGDAVFFMDGNELFTHMLNRVANAKRSIHMHFYIFRDDQIGNQMMKALIDRVDDGVDVRLMVDWGGYAISRKGVKALQKGGVKVAKVNKPRLPLLFSSINHRNHRKVTVIDDTHGYVGGFNIGDEYLGRDTEVGNWRDYHLYVTGGIVEPLQQQFARDWLGAANEQLEVTATRTDEGSLPIMLHSTDGAHVTEHISFLLRAARKRVFIGTPYFIPGSEMFEELRRLLKRGVKLEILIPKYPDHPLVKDAAFRYLPTLIDEGAEVKQFTNGFYHSKALIVDDTYIDIGTSNFDQRSFYLNNELNCTITDKEFIDDATIRIRDDFDNHAEPINKEYLANRSLLDRSKQKIATSVESFL</sequence>
<evidence type="ECO:0000259" key="9">
    <source>
        <dbReference type="PROSITE" id="PS50035"/>
    </source>
</evidence>
<feature type="domain" description="PLD phosphodiesterase" evidence="9">
    <location>
        <begin position="135"/>
        <end position="162"/>
    </location>
</feature>
<dbReference type="PROSITE" id="PS50035">
    <property type="entry name" value="PLD"/>
    <property type="match status" value="2"/>
</dbReference>
<dbReference type="CDD" id="cd09112">
    <property type="entry name" value="PLDc_CLS_2"/>
    <property type="match status" value="1"/>
</dbReference>
<keyword evidence="3" id="KW-0808">Transferase</keyword>
<dbReference type="Proteomes" id="UP000318138">
    <property type="component" value="Chromosome"/>
</dbReference>
<dbReference type="CDD" id="cd09110">
    <property type="entry name" value="PLDc_CLS_1"/>
    <property type="match status" value="1"/>
</dbReference>
<accession>A0A859FIA0</accession>
<evidence type="ECO:0000256" key="7">
    <source>
        <dbReference type="ARBA" id="ARBA00023136"/>
    </source>
</evidence>
<dbReference type="InterPro" id="IPR022924">
    <property type="entry name" value="Cardiolipin_synthase"/>
</dbReference>
<dbReference type="InterPro" id="IPR025202">
    <property type="entry name" value="PLD-like_dom"/>
</dbReference>
<proteinExistence type="predicted"/>
<dbReference type="NCBIfam" id="TIGR04265">
    <property type="entry name" value="bac_cardiolipin"/>
    <property type="match status" value="1"/>
</dbReference>
<evidence type="ECO:0000256" key="1">
    <source>
        <dbReference type="ARBA" id="ARBA00004236"/>
    </source>
</evidence>
<evidence type="ECO:0000256" key="4">
    <source>
        <dbReference type="ARBA" id="ARBA00022692"/>
    </source>
</evidence>
<dbReference type="GO" id="GO:0005886">
    <property type="term" value="C:plasma membrane"/>
    <property type="evidence" value="ECO:0007669"/>
    <property type="project" value="UniProtKB-SubCell"/>
</dbReference>
<keyword evidence="2" id="KW-1003">Cell membrane</keyword>
<dbReference type="EC" id="2.7.8.-" evidence="8"/>
<dbReference type="KEGG" id="psua:FLK61_40020"/>
<keyword evidence="11" id="KW-1185">Reference proteome</keyword>
<evidence type="ECO:0000256" key="8">
    <source>
        <dbReference type="NCBIfam" id="TIGR04265"/>
    </source>
</evidence>
<dbReference type="GO" id="GO:0008808">
    <property type="term" value="F:cardiolipin synthase activity"/>
    <property type="evidence" value="ECO:0007669"/>
    <property type="project" value="UniProtKB-UniRule"/>
</dbReference>
<keyword evidence="5" id="KW-0677">Repeat</keyword>
<dbReference type="EMBL" id="CP041372">
    <property type="protein sequence ID" value="QKS72799.1"/>
    <property type="molecule type" value="Genomic_DNA"/>
</dbReference>
<reference evidence="11" key="1">
    <citation type="submission" date="2019-07" db="EMBL/GenBank/DDBJ databases">
        <title>Bacillus alkalisoli sp. nov. isolated from saline soil.</title>
        <authorList>
            <person name="Sun J.-Q."/>
            <person name="Xu L."/>
        </authorList>
    </citation>
    <scope>NUCLEOTIDE SEQUENCE [LARGE SCALE GENOMIC DNA]</scope>
    <source>
        <strain evidence="11">M4U3P1</strain>
    </source>
</reference>
<dbReference type="RefSeq" id="WP_176010766.1">
    <property type="nucleotide sequence ID" value="NZ_CP041372.2"/>
</dbReference>
<keyword evidence="7" id="KW-0472">Membrane</keyword>
<dbReference type="AlphaFoldDB" id="A0A859FIA0"/>
<keyword evidence="6" id="KW-1133">Transmembrane helix</keyword>
<dbReference type="GO" id="GO:0032049">
    <property type="term" value="P:cardiolipin biosynthetic process"/>
    <property type="evidence" value="ECO:0007669"/>
    <property type="project" value="UniProtKB-UniRule"/>
</dbReference>
<keyword evidence="4" id="KW-0812">Transmembrane</keyword>
<feature type="domain" description="PLD phosphodiesterase" evidence="9">
    <location>
        <begin position="304"/>
        <end position="331"/>
    </location>
</feature>
<organism evidence="10 11">
    <name type="scientific">Paenalkalicoccus suaedae</name>
    <dbReference type="NCBI Taxonomy" id="2592382"/>
    <lineage>
        <taxon>Bacteria</taxon>
        <taxon>Bacillati</taxon>
        <taxon>Bacillota</taxon>
        <taxon>Bacilli</taxon>
        <taxon>Bacillales</taxon>
        <taxon>Bacillaceae</taxon>
        <taxon>Paenalkalicoccus</taxon>
    </lineage>
</organism>
<evidence type="ECO:0000256" key="3">
    <source>
        <dbReference type="ARBA" id="ARBA00022679"/>
    </source>
</evidence>
<gene>
    <name evidence="10" type="primary">cls</name>
    <name evidence="10" type="ORF">FLK61_40020</name>
</gene>
<dbReference type="SUPFAM" id="SSF56024">
    <property type="entry name" value="Phospholipase D/nuclease"/>
    <property type="match status" value="2"/>
</dbReference>
<evidence type="ECO:0000313" key="11">
    <source>
        <dbReference type="Proteomes" id="UP000318138"/>
    </source>
</evidence>
<dbReference type="Gene3D" id="3.30.870.10">
    <property type="entry name" value="Endonuclease Chain A"/>
    <property type="match status" value="2"/>
</dbReference>
<dbReference type="SMART" id="SM00155">
    <property type="entry name" value="PLDc"/>
    <property type="match status" value="2"/>
</dbReference>
<protein>
    <recommendedName>
        <fullName evidence="8">Cardiolipin synthase</fullName>
        <ecNumber evidence="8">2.7.8.-</ecNumber>
    </recommendedName>
</protein>
<evidence type="ECO:0000256" key="6">
    <source>
        <dbReference type="ARBA" id="ARBA00022989"/>
    </source>
</evidence>
<dbReference type="InterPro" id="IPR001736">
    <property type="entry name" value="PLipase_D/transphosphatidylase"/>
</dbReference>
<dbReference type="PANTHER" id="PTHR21248:SF7">
    <property type="entry name" value="MINOR CARDIOLIPIN SYNTHASE CLSB"/>
    <property type="match status" value="1"/>
</dbReference>
<evidence type="ECO:0000256" key="5">
    <source>
        <dbReference type="ARBA" id="ARBA00022737"/>
    </source>
</evidence>